<comment type="caution">
    <text evidence="2">The sequence shown here is derived from an EMBL/GenBank/DDBJ whole genome shotgun (WGS) entry which is preliminary data.</text>
</comment>
<dbReference type="OrthoDB" id="309699at2759"/>
<keyword evidence="3" id="KW-1185">Reference proteome</keyword>
<sequence>MVKCLWCLKELGIFGMLFHKAVCLEYLYSKSLEKLRQANLAGRITKGQYRNEKRNLREYFMQRFKPKVYEAFIKRQQEQQYIVINPNDQSVALESDMEMISKKVCIESQEISQKSQFLQSFQNLIDPDYNYRVNNYSGSQDIQPMFNSDDHHNNQVEFNQHDELSIYQIEIQNNGNTHQQIDQYDNSQDQFFQLQFQQQQIIQQNEENQENQVNQENQENQEEKPANTSLEMKEEEKENVLFKLLQKKVKPNKDKVFNETIQKKNTKKQTHTRSQSRNIKQNSIISETKEETMKPNSYQEELATEVKQIGNRFLQTNKKNPPKFSQSTDKINPKINQSIEISSTKEHKKKQKKNQNLITNKTKNLQKTEDHQNISQQVQKPKQREVIKTRNQASSSIKQNKTESKSANRKEQQKIKKK</sequence>
<feature type="region of interest" description="Disordered" evidence="1">
    <location>
        <begin position="313"/>
        <end position="335"/>
    </location>
</feature>
<dbReference type="Proteomes" id="UP000683925">
    <property type="component" value="Unassembled WGS sequence"/>
</dbReference>
<organism evidence="2 3">
    <name type="scientific">Paramecium octaurelia</name>
    <dbReference type="NCBI Taxonomy" id="43137"/>
    <lineage>
        <taxon>Eukaryota</taxon>
        <taxon>Sar</taxon>
        <taxon>Alveolata</taxon>
        <taxon>Ciliophora</taxon>
        <taxon>Intramacronucleata</taxon>
        <taxon>Oligohymenophorea</taxon>
        <taxon>Peniculida</taxon>
        <taxon>Parameciidae</taxon>
        <taxon>Paramecium</taxon>
    </lineage>
</organism>
<feature type="compositionally biased region" description="Low complexity" evidence="1">
    <location>
        <begin position="208"/>
        <end position="218"/>
    </location>
</feature>
<protein>
    <submittedName>
        <fullName evidence="2">Uncharacterized protein</fullName>
    </submittedName>
</protein>
<evidence type="ECO:0000313" key="2">
    <source>
        <dbReference type="EMBL" id="CAD8176667.1"/>
    </source>
</evidence>
<proteinExistence type="predicted"/>
<feature type="region of interest" description="Disordered" evidence="1">
    <location>
        <begin position="262"/>
        <end position="297"/>
    </location>
</feature>
<accession>A0A8S1VI61</accession>
<feature type="compositionally biased region" description="Basic and acidic residues" evidence="1">
    <location>
        <begin position="221"/>
        <end position="235"/>
    </location>
</feature>
<reference evidence="2" key="1">
    <citation type="submission" date="2021-01" db="EMBL/GenBank/DDBJ databases">
        <authorList>
            <consortium name="Genoscope - CEA"/>
            <person name="William W."/>
        </authorList>
    </citation>
    <scope>NUCLEOTIDE SEQUENCE</scope>
</reference>
<dbReference type="OMA" id="DNSQDQF"/>
<feature type="compositionally biased region" description="Polar residues" evidence="1">
    <location>
        <begin position="389"/>
        <end position="399"/>
    </location>
</feature>
<dbReference type="EMBL" id="CAJJDP010000066">
    <property type="protein sequence ID" value="CAD8176667.1"/>
    <property type="molecule type" value="Genomic_DNA"/>
</dbReference>
<feature type="region of interest" description="Disordered" evidence="1">
    <location>
        <begin position="208"/>
        <end position="235"/>
    </location>
</feature>
<name>A0A8S1VI61_PAROT</name>
<feature type="compositionally biased region" description="Basic and acidic residues" evidence="1">
    <location>
        <begin position="400"/>
        <end position="418"/>
    </location>
</feature>
<feature type="compositionally biased region" description="Polar residues" evidence="1">
    <location>
        <begin position="272"/>
        <end position="286"/>
    </location>
</feature>
<evidence type="ECO:0000313" key="3">
    <source>
        <dbReference type="Proteomes" id="UP000683925"/>
    </source>
</evidence>
<dbReference type="AlphaFoldDB" id="A0A8S1VI61"/>
<gene>
    <name evidence="2" type="ORF">POCTA_138.1.T0670208</name>
</gene>
<evidence type="ECO:0000256" key="1">
    <source>
        <dbReference type="SAM" id="MobiDB-lite"/>
    </source>
</evidence>
<feature type="region of interest" description="Disordered" evidence="1">
    <location>
        <begin position="362"/>
        <end position="418"/>
    </location>
</feature>